<evidence type="ECO:0000256" key="5">
    <source>
        <dbReference type="ARBA" id="ARBA00022989"/>
    </source>
</evidence>
<evidence type="ECO:0008006" key="10">
    <source>
        <dbReference type="Google" id="ProtNLM"/>
    </source>
</evidence>
<dbReference type="PANTHER" id="PTHR30589">
    <property type="entry name" value="PROLIPOPROTEIN DIACYLGLYCERYL TRANSFERASE"/>
    <property type="match status" value="1"/>
</dbReference>
<keyword evidence="6 7" id="KW-0472">Membrane</keyword>
<dbReference type="GO" id="GO:0008961">
    <property type="term" value="F:phosphatidylglycerol-prolipoprotein diacylglyceryl transferase activity"/>
    <property type="evidence" value="ECO:0007669"/>
    <property type="project" value="InterPro"/>
</dbReference>
<feature type="transmembrane region" description="Helical" evidence="7">
    <location>
        <begin position="274"/>
        <end position="296"/>
    </location>
</feature>
<proteinExistence type="inferred from homology"/>
<gene>
    <name evidence="8" type="ORF">BAY60_18650</name>
</gene>
<feature type="transmembrane region" description="Helical" evidence="7">
    <location>
        <begin position="132"/>
        <end position="153"/>
    </location>
</feature>
<name>A0A2V4AVN4_9PSEU</name>
<dbReference type="InterPro" id="IPR001640">
    <property type="entry name" value="Lgt"/>
</dbReference>
<dbReference type="AlphaFoldDB" id="A0A2V4AVN4"/>
<evidence type="ECO:0000256" key="3">
    <source>
        <dbReference type="ARBA" id="ARBA00022679"/>
    </source>
</evidence>
<dbReference type="EMBL" id="MASW01000003">
    <property type="protein sequence ID" value="PXY25397.1"/>
    <property type="molecule type" value="Genomic_DNA"/>
</dbReference>
<keyword evidence="5 7" id="KW-1133">Transmembrane helix</keyword>
<dbReference type="PANTHER" id="PTHR30589:SF0">
    <property type="entry name" value="PHOSPHATIDYLGLYCEROL--PROLIPOPROTEIN DIACYLGLYCERYL TRANSFERASE"/>
    <property type="match status" value="1"/>
</dbReference>
<reference evidence="8 9" key="1">
    <citation type="submission" date="2016-07" db="EMBL/GenBank/DDBJ databases">
        <title>Draft genome sequence of Prauserella muralis DSM 45305, isolated from a mould-covered wall in an indoor environment.</title>
        <authorList>
            <person name="Ruckert C."/>
            <person name="Albersmeier A."/>
            <person name="Jiang C.-L."/>
            <person name="Jiang Y."/>
            <person name="Kalinowski J."/>
            <person name="Schneider O."/>
            <person name="Winkler A."/>
            <person name="Zotchev S.B."/>
        </authorList>
    </citation>
    <scope>NUCLEOTIDE SEQUENCE [LARGE SCALE GENOMIC DNA]</scope>
    <source>
        <strain evidence="8 9">DSM 45305</strain>
    </source>
</reference>
<protein>
    <recommendedName>
        <fullName evidence="10">Phosphatidylglycerol:prolipoprotein diacylglycerol transferase</fullName>
    </recommendedName>
</protein>
<evidence type="ECO:0000256" key="1">
    <source>
        <dbReference type="ARBA" id="ARBA00007150"/>
    </source>
</evidence>
<feature type="transmembrane region" description="Helical" evidence="7">
    <location>
        <begin position="333"/>
        <end position="354"/>
    </location>
</feature>
<evidence type="ECO:0000313" key="8">
    <source>
        <dbReference type="EMBL" id="PXY25397.1"/>
    </source>
</evidence>
<sequence>MDEEQRAAKGCLPAALTDVEPQGLAATYSFDVPESGEPYSVAIRFAGARVGVQGKPGARDRFERIEKVDGLEPSSGRVAITTRAQNINAGEWRVAAEPVEGTGVPAGKRLPRRVIATTTTFGQLAHGPGVRLVAWPVLVGLGAVVAVVLQALLAGRAGINIGAVLAVSLIGCLLGFVGGKVYYLVLHHKHPRQFLTAGACIQGFLLVALGVVAAGAAVLRIPIGVLLDATAPGVFLGMAVGRPGCWLTGCCAGRPTSSRWGLWSSDRRLATRRFPVQLVEAAVALIIGVLSLIVVLTVEPPIPGAIFVGATAAYTFGRQLLFPLRTESRTRIGRLVTMAICGLVLVAAVGAPVFA</sequence>
<dbReference type="Pfam" id="PF01790">
    <property type="entry name" value="LGT"/>
    <property type="match status" value="1"/>
</dbReference>
<evidence type="ECO:0000256" key="4">
    <source>
        <dbReference type="ARBA" id="ARBA00022692"/>
    </source>
</evidence>
<feature type="transmembrane region" description="Helical" evidence="7">
    <location>
        <begin position="231"/>
        <end position="253"/>
    </location>
</feature>
<keyword evidence="9" id="KW-1185">Reference proteome</keyword>
<dbReference type="Proteomes" id="UP000249915">
    <property type="component" value="Unassembled WGS sequence"/>
</dbReference>
<evidence type="ECO:0000256" key="7">
    <source>
        <dbReference type="SAM" id="Phobius"/>
    </source>
</evidence>
<dbReference type="GO" id="GO:0042158">
    <property type="term" value="P:lipoprotein biosynthetic process"/>
    <property type="evidence" value="ECO:0007669"/>
    <property type="project" value="InterPro"/>
</dbReference>
<dbReference type="GO" id="GO:0005886">
    <property type="term" value="C:plasma membrane"/>
    <property type="evidence" value="ECO:0007669"/>
    <property type="project" value="InterPro"/>
</dbReference>
<evidence type="ECO:0000256" key="6">
    <source>
        <dbReference type="ARBA" id="ARBA00023136"/>
    </source>
</evidence>
<comment type="similarity">
    <text evidence="1">Belongs to the Lgt family.</text>
</comment>
<keyword evidence="3" id="KW-0808">Transferase</keyword>
<feature type="transmembrane region" description="Helical" evidence="7">
    <location>
        <begin position="159"/>
        <end position="182"/>
    </location>
</feature>
<feature type="transmembrane region" description="Helical" evidence="7">
    <location>
        <begin position="194"/>
        <end position="219"/>
    </location>
</feature>
<accession>A0A2V4AVN4</accession>
<evidence type="ECO:0000313" key="9">
    <source>
        <dbReference type="Proteomes" id="UP000249915"/>
    </source>
</evidence>
<keyword evidence="2" id="KW-1003">Cell membrane</keyword>
<comment type="caution">
    <text evidence="8">The sequence shown here is derived from an EMBL/GenBank/DDBJ whole genome shotgun (WGS) entry which is preliminary data.</text>
</comment>
<feature type="transmembrane region" description="Helical" evidence="7">
    <location>
        <begin position="302"/>
        <end position="321"/>
    </location>
</feature>
<evidence type="ECO:0000256" key="2">
    <source>
        <dbReference type="ARBA" id="ARBA00022475"/>
    </source>
</evidence>
<keyword evidence="4 7" id="KW-0812">Transmembrane</keyword>
<organism evidence="8 9">
    <name type="scientific">Prauserella muralis</name>
    <dbReference type="NCBI Taxonomy" id="588067"/>
    <lineage>
        <taxon>Bacteria</taxon>
        <taxon>Bacillati</taxon>
        <taxon>Actinomycetota</taxon>
        <taxon>Actinomycetes</taxon>
        <taxon>Pseudonocardiales</taxon>
        <taxon>Pseudonocardiaceae</taxon>
        <taxon>Prauserella</taxon>
    </lineage>
</organism>